<dbReference type="CDD" id="cd00637">
    <property type="entry name" value="7tm_classA_rhodopsin-like"/>
    <property type="match status" value="1"/>
</dbReference>
<accession>A0AA39M7C5</accession>
<dbReference type="Pfam" id="PF10320">
    <property type="entry name" value="7TM_GPCR_Srsx"/>
    <property type="match status" value="1"/>
</dbReference>
<evidence type="ECO:0000256" key="8">
    <source>
        <dbReference type="ARBA" id="ARBA00023180"/>
    </source>
</evidence>
<evidence type="ECO:0000256" key="2">
    <source>
        <dbReference type="ARBA" id="ARBA00022475"/>
    </source>
</evidence>
<gene>
    <name evidence="13" type="ORF">QR680_008627</name>
</gene>
<dbReference type="PANTHER" id="PTHR24246:SF27">
    <property type="entry name" value="ADENOSINE RECEPTOR, ISOFORM A"/>
    <property type="match status" value="1"/>
</dbReference>
<feature type="transmembrane region" description="Helical" evidence="11">
    <location>
        <begin position="12"/>
        <end position="33"/>
    </location>
</feature>
<evidence type="ECO:0000256" key="10">
    <source>
        <dbReference type="RuleBase" id="RU000688"/>
    </source>
</evidence>
<keyword evidence="8" id="KW-0325">Glycoprotein</keyword>
<reference evidence="13" key="1">
    <citation type="submission" date="2023-06" db="EMBL/GenBank/DDBJ databases">
        <title>Genomic analysis of the entomopathogenic nematode Steinernema hermaphroditum.</title>
        <authorList>
            <person name="Schwarz E.M."/>
            <person name="Heppert J.K."/>
            <person name="Baniya A."/>
            <person name="Schwartz H.T."/>
            <person name="Tan C.-H."/>
            <person name="Antoshechkin I."/>
            <person name="Sternberg P.W."/>
            <person name="Goodrich-Blair H."/>
            <person name="Dillman A.R."/>
        </authorList>
    </citation>
    <scope>NUCLEOTIDE SEQUENCE</scope>
    <source>
        <strain evidence="13">PS9179</strain>
        <tissue evidence="13">Whole animal</tissue>
    </source>
</reference>
<feature type="transmembrane region" description="Helical" evidence="11">
    <location>
        <begin position="86"/>
        <end position="107"/>
    </location>
</feature>
<dbReference type="InterPro" id="IPR017452">
    <property type="entry name" value="GPCR_Rhodpsn_7TM"/>
</dbReference>
<protein>
    <recommendedName>
        <fullName evidence="12">G-protein coupled receptors family 1 profile domain-containing protein</fullName>
    </recommendedName>
</protein>
<evidence type="ECO:0000256" key="1">
    <source>
        <dbReference type="ARBA" id="ARBA00004651"/>
    </source>
</evidence>
<feature type="transmembrane region" description="Helical" evidence="11">
    <location>
        <begin position="128"/>
        <end position="150"/>
    </location>
</feature>
<evidence type="ECO:0000256" key="3">
    <source>
        <dbReference type="ARBA" id="ARBA00022692"/>
    </source>
</evidence>
<keyword evidence="2" id="KW-1003">Cell membrane</keyword>
<evidence type="ECO:0000256" key="9">
    <source>
        <dbReference type="ARBA" id="ARBA00023224"/>
    </source>
</evidence>
<evidence type="ECO:0000259" key="12">
    <source>
        <dbReference type="PROSITE" id="PS50262"/>
    </source>
</evidence>
<keyword evidence="9 10" id="KW-0807">Transducer</keyword>
<evidence type="ECO:0000256" key="7">
    <source>
        <dbReference type="ARBA" id="ARBA00023170"/>
    </source>
</evidence>
<keyword evidence="5 10" id="KW-0297">G-protein coupled receptor</keyword>
<dbReference type="PROSITE" id="PS50262">
    <property type="entry name" value="G_PROTEIN_RECEP_F1_2"/>
    <property type="match status" value="1"/>
</dbReference>
<feature type="transmembrane region" description="Helical" evidence="11">
    <location>
        <begin position="170"/>
        <end position="195"/>
    </location>
</feature>
<organism evidence="13 14">
    <name type="scientific">Steinernema hermaphroditum</name>
    <dbReference type="NCBI Taxonomy" id="289476"/>
    <lineage>
        <taxon>Eukaryota</taxon>
        <taxon>Metazoa</taxon>
        <taxon>Ecdysozoa</taxon>
        <taxon>Nematoda</taxon>
        <taxon>Chromadorea</taxon>
        <taxon>Rhabditida</taxon>
        <taxon>Tylenchina</taxon>
        <taxon>Panagrolaimomorpha</taxon>
        <taxon>Strongyloidoidea</taxon>
        <taxon>Steinernematidae</taxon>
        <taxon>Steinernema</taxon>
    </lineage>
</organism>
<evidence type="ECO:0000256" key="4">
    <source>
        <dbReference type="ARBA" id="ARBA00022989"/>
    </source>
</evidence>
<keyword evidence="6 11" id="KW-0472">Membrane</keyword>
<dbReference type="PRINTS" id="PR00237">
    <property type="entry name" value="GPCRRHODOPSN"/>
</dbReference>
<dbReference type="PROSITE" id="PS00237">
    <property type="entry name" value="G_PROTEIN_RECEP_F1_1"/>
    <property type="match status" value="1"/>
</dbReference>
<dbReference type="InterPro" id="IPR019424">
    <property type="entry name" value="7TM_GPCR_Srsx"/>
</dbReference>
<sequence>MAALDEHIAFSVFRLLVMVVSLVGNAVTLFVIVSYEKIRGQGANILFAQLAVADFILGIGAGARGVSTIVFHQFGLTSHRKGLCLALGSPTVFGIHLSQTTMVTIAFDRFLCVRFPIFYRHLECSHFLLLRCALCVFYSSLGTAASYLGVAFEAEVEICSTGTAITSWYSVYWLIFSTVLTIVIYIAYIAIFVLFRRQSSAAFGKSTTQKALFATTTAVLVSYFVCWCIRNVLFVVFKQTDSSKTLIGYVGVLTGVGGALSSTTNIFIYGWKHPDMRCQLKKILGGLTGTTSVGAVNVQLQDVTVK</sequence>
<feature type="transmembrane region" description="Helical" evidence="11">
    <location>
        <begin position="246"/>
        <end position="271"/>
    </location>
</feature>
<keyword evidence="14" id="KW-1185">Reference proteome</keyword>
<evidence type="ECO:0000313" key="14">
    <source>
        <dbReference type="Proteomes" id="UP001175271"/>
    </source>
</evidence>
<comment type="subcellular location">
    <subcellularLocation>
        <location evidence="1">Cell membrane</location>
        <topology evidence="1">Multi-pass membrane protein</topology>
    </subcellularLocation>
</comment>
<feature type="domain" description="G-protein coupled receptors family 1 profile" evidence="12">
    <location>
        <begin position="24"/>
        <end position="269"/>
    </location>
</feature>
<dbReference type="Gene3D" id="1.20.1070.10">
    <property type="entry name" value="Rhodopsin 7-helix transmembrane proteins"/>
    <property type="match status" value="1"/>
</dbReference>
<comment type="caution">
    <text evidence="13">The sequence shown here is derived from an EMBL/GenBank/DDBJ whole genome shotgun (WGS) entry which is preliminary data.</text>
</comment>
<comment type="similarity">
    <text evidence="10">Belongs to the G-protein coupled receptor 1 family.</text>
</comment>
<evidence type="ECO:0000256" key="6">
    <source>
        <dbReference type="ARBA" id="ARBA00023136"/>
    </source>
</evidence>
<dbReference type="PANTHER" id="PTHR24246">
    <property type="entry name" value="OLFACTORY RECEPTOR AND ADENOSINE RECEPTOR"/>
    <property type="match status" value="1"/>
</dbReference>
<dbReference type="SUPFAM" id="SSF81321">
    <property type="entry name" value="Family A G protein-coupled receptor-like"/>
    <property type="match status" value="1"/>
</dbReference>
<dbReference type="Proteomes" id="UP001175271">
    <property type="component" value="Unassembled WGS sequence"/>
</dbReference>
<feature type="transmembrane region" description="Helical" evidence="11">
    <location>
        <begin position="45"/>
        <end position="66"/>
    </location>
</feature>
<dbReference type="AlphaFoldDB" id="A0AA39M7C5"/>
<proteinExistence type="inferred from homology"/>
<keyword evidence="3 10" id="KW-0812">Transmembrane</keyword>
<evidence type="ECO:0000256" key="11">
    <source>
        <dbReference type="SAM" id="Phobius"/>
    </source>
</evidence>
<name>A0AA39M7C5_9BILA</name>
<keyword evidence="7 10" id="KW-0675">Receptor</keyword>
<dbReference type="GO" id="GO:0004930">
    <property type="term" value="F:G protein-coupled receptor activity"/>
    <property type="evidence" value="ECO:0007669"/>
    <property type="project" value="UniProtKB-KW"/>
</dbReference>
<dbReference type="SMART" id="SM01381">
    <property type="entry name" value="7TM_GPCR_Srsx"/>
    <property type="match status" value="1"/>
</dbReference>
<dbReference type="InterPro" id="IPR000276">
    <property type="entry name" value="GPCR_Rhodpsn"/>
</dbReference>
<dbReference type="EMBL" id="JAUCMV010000001">
    <property type="protein sequence ID" value="KAK0424351.1"/>
    <property type="molecule type" value="Genomic_DNA"/>
</dbReference>
<feature type="transmembrane region" description="Helical" evidence="11">
    <location>
        <begin position="211"/>
        <end position="234"/>
    </location>
</feature>
<evidence type="ECO:0000313" key="13">
    <source>
        <dbReference type="EMBL" id="KAK0424351.1"/>
    </source>
</evidence>
<keyword evidence="4 11" id="KW-1133">Transmembrane helix</keyword>
<dbReference type="GO" id="GO:0005886">
    <property type="term" value="C:plasma membrane"/>
    <property type="evidence" value="ECO:0007669"/>
    <property type="project" value="UniProtKB-SubCell"/>
</dbReference>
<evidence type="ECO:0000256" key="5">
    <source>
        <dbReference type="ARBA" id="ARBA00023040"/>
    </source>
</evidence>